<gene>
    <name evidence="2" type="ORF">R1523_07815</name>
</gene>
<name>A0ABU3YHY2_9HYPH</name>
<feature type="domain" description="MrfA-like Zn-binding" evidence="1">
    <location>
        <begin position="485"/>
        <end position="589"/>
    </location>
</feature>
<dbReference type="RefSeq" id="WP_317275893.1">
    <property type="nucleotide sequence ID" value="NZ_JAWJWH010000003.1"/>
</dbReference>
<dbReference type="Pfam" id="PF09369">
    <property type="entry name" value="MZB"/>
    <property type="match status" value="1"/>
</dbReference>
<dbReference type="Proteomes" id="UP001187203">
    <property type="component" value="Unassembled WGS sequence"/>
</dbReference>
<accession>A0ABU3YHY2</accession>
<organism evidence="2 3">
    <name type="scientific">Rhizobium brockwellii</name>
    <dbReference type="NCBI Taxonomy" id="3019932"/>
    <lineage>
        <taxon>Bacteria</taxon>
        <taxon>Pseudomonadati</taxon>
        <taxon>Pseudomonadota</taxon>
        <taxon>Alphaproteobacteria</taxon>
        <taxon>Hyphomicrobiales</taxon>
        <taxon>Rhizobiaceae</taxon>
        <taxon>Rhizobium/Agrobacterium group</taxon>
        <taxon>Rhizobium</taxon>
    </lineage>
</organism>
<evidence type="ECO:0000259" key="1">
    <source>
        <dbReference type="Pfam" id="PF09369"/>
    </source>
</evidence>
<evidence type="ECO:0000313" key="2">
    <source>
        <dbReference type="EMBL" id="MDV4185402.1"/>
    </source>
</evidence>
<proteinExistence type="predicted"/>
<evidence type="ECO:0000313" key="3">
    <source>
        <dbReference type="Proteomes" id="UP001187203"/>
    </source>
</evidence>
<sequence length="631" mass="69008">MARATRSPATTATDAIEPLGAVRRSQLTSTFGIGAIIDLEKGSFMPMGLEDWERATGLPSLSIGEPRLQAMLGVSHFRLGPVKEDIPGTNQVRARSAAPAMRFPEWHECPRCHRIGKQGSPFELAADGGRLVCLAHQATVYTTPVRFVTACRHGHISDFPWEWWTHKDRPDGVCDAPSLYLGSYGRSASLGDLHITCSACSIGGKPTRSSLGEAFNPDALSAFNCTGFRPWLYDREDGCDQTVRTLQRGASNVHFGVVCSSLSIPPASEAVSLIVQEIRPFLDGVPEATLPAVLAGVALQHGVSVDSLLAAYRQLRGIETQSTSLTEHLARAEEYEALSENREDPVIGGVVPQFRNHALEPPRSLHAWFDMVGAASRLREVRALAGFSRIEPYPVSAERVAQAIRDGFVSPLSKTPRNWLPAAEIRGEGIFLRFRTEAIDDWIDKNPALRSRAEILEEKSRHLAEQRGYTREYSVTPRLLLVHSFSHAFIRQISIECGYSASALRERLYVSEATSDRAAMNGVLIYTGSPDSEGSLGGLVRLAAPELLEPIVFRTLRSAGWCGSDPVCLETDPKQSGDRVSGAACHCCLLLPETACEKFNRELDRAVLVGDIEETFAGYFGRVAEDALWLS</sequence>
<dbReference type="InterPro" id="IPR018973">
    <property type="entry name" value="MZB"/>
</dbReference>
<dbReference type="NCBIfam" id="NF038324">
    <property type="entry name" value="DrmB_fam"/>
    <property type="match status" value="1"/>
</dbReference>
<reference evidence="3" key="1">
    <citation type="journal article" date="2023" name="Int. J. Mol. Sci.">
        <title>Genomic and Metabolic Characterization of Plant Growth-Promoting Rhizobacteria Isolated from Nodules of Clovers Grown in Non-Farmed Soil.</title>
        <authorList>
            <person name="Wojcik M."/>
            <person name="Koper P."/>
            <person name="Zebracki K."/>
            <person name="Marczak M."/>
            <person name="Mazur A."/>
        </authorList>
    </citation>
    <scope>NUCLEOTIDE SEQUENCE [LARGE SCALE GENOMIC DNA]</scope>
    <source>
        <strain evidence="3">KB12</strain>
    </source>
</reference>
<comment type="caution">
    <text evidence="2">The sequence shown here is derived from an EMBL/GenBank/DDBJ whole genome shotgun (WGS) entry which is preliminary data.</text>
</comment>
<protein>
    <submittedName>
        <fullName evidence="2">DUF1998 domain-containing protein</fullName>
    </submittedName>
</protein>
<dbReference type="EMBL" id="JAWJWI010000003">
    <property type="protein sequence ID" value="MDV4185402.1"/>
    <property type="molecule type" value="Genomic_DNA"/>
</dbReference>
<dbReference type="InterPro" id="IPR047721">
    <property type="entry name" value="DrmB"/>
</dbReference>
<keyword evidence="3" id="KW-1185">Reference proteome</keyword>